<dbReference type="AlphaFoldDB" id="U9U2H6"/>
<accession>U9U2H6</accession>
<dbReference type="VEuPathDB" id="FungiDB:RhiirFUN_012264"/>
<reference evidence="1" key="1">
    <citation type="submission" date="2013-07" db="EMBL/GenBank/DDBJ databases">
        <title>The genome of an arbuscular mycorrhizal fungus provides insights into the evolution of the oldest plant symbiosis.</title>
        <authorList>
            <consortium name="DOE Joint Genome Institute"/>
            <person name="Tisserant E."/>
            <person name="Malbreil M."/>
            <person name="Kuo A."/>
            <person name="Kohler A."/>
            <person name="Symeonidi A."/>
            <person name="Balestrini R."/>
            <person name="Charron P."/>
            <person name="Duensing N."/>
            <person name="Frei-dit-Frey N."/>
            <person name="Gianinazzi-Pearson V."/>
            <person name="Gilbert B."/>
            <person name="Handa Y."/>
            <person name="Hijri M."/>
            <person name="Kaul R."/>
            <person name="Kawaguchi M."/>
            <person name="Krajinski F."/>
            <person name="Lammers P."/>
            <person name="Lapierre D."/>
            <person name="Masclaux F.G."/>
            <person name="Murat C."/>
            <person name="Morin E."/>
            <person name="Ndikumana S."/>
            <person name="Pagni M."/>
            <person name="Petitpierre D."/>
            <person name="Requena N."/>
            <person name="Rosikiewicz P."/>
            <person name="Riley R."/>
            <person name="Saito K."/>
            <person name="San Clemente H."/>
            <person name="Shapiro H."/>
            <person name="van Tuinen D."/>
            <person name="Becard G."/>
            <person name="Bonfante P."/>
            <person name="Paszkowski U."/>
            <person name="Shachar-Hill Y."/>
            <person name="Young J.P."/>
            <person name="Sanders I.R."/>
            <person name="Henrissat B."/>
            <person name="Rensing S.A."/>
            <person name="Grigoriev I.V."/>
            <person name="Corradi N."/>
            <person name="Roux C."/>
            <person name="Martin F."/>
        </authorList>
    </citation>
    <scope>NUCLEOTIDE SEQUENCE</scope>
    <source>
        <strain evidence="1">DAOM 197198</strain>
    </source>
</reference>
<name>U9U2H6_RHIID</name>
<evidence type="ECO:0000313" key="1">
    <source>
        <dbReference type="EMBL" id="ESA14530.1"/>
    </source>
</evidence>
<protein>
    <submittedName>
        <fullName evidence="1">Uncharacterized protein</fullName>
    </submittedName>
</protein>
<dbReference type="EMBL" id="KI282828">
    <property type="protein sequence ID" value="ESA14530.1"/>
    <property type="molecule type" value="Genomic_DNA"/>
</dbReference>
<organism evidence="1">
    <name type="scientific">Rhizophagus irregularis (strain DAOM 181602 / DAOM 197198 / MUCL 43194)</name>
    <name type="common">Arbuscular mycorrhizal fungus</name>
    <name type="synonym">Glomus intraradices</name>
    <dbReference type="NCBI Taxonomy" id="747089"/>
    <lineage>
        <taxon>Eukaryota</taxon>
        <taxon>Fungi</taxon>
        <taxon>Fungi incertae sedis</taxon>
        <taxon>Mucoromycota</taxon>
        <taxon>Glomeromycotina</taxon>
        <taxon>Glomeromycetes</taxon>
        <taxon>Glomerales</taxon>
        <taxon>Glomeraceae</taxon>
        <taxon>Rhizophagus</taxon>
    </lineage>
</organism>
<sequence>MYRTLNRYVLALTLLFAFETYFLYQFSTLGLEYTNMNFDLVSAPLALRLRSGIASIMGSVKHSDHMSVMATSVRTEKAQEHVTIDYLQGTTETAGPF</sequence>
<gene>
    <name evidence="1" type="ORF">GLOINDRAFT_24864</name>
</gene>
<dbReference type="HOGENOM" id="CLU_2347775_0_0_1"/>
<proteinExistence type="predicted"/>